<dbReference type="InterPro" id="IPR011990">
    <property type="entry name" value="TPR-like_helical_dom_sf"/>
</dbReference>
<sequence>GSLRAPGNSSADTTRGAPGPQNLGGLPSGPTAGPVTGQPGPLVRPEAGAPMVIAPEFGGGTQAGGPPPASAQAAARGGSMTASGSAEEEYALGQGFLQRKDYEFAETQFSNFVSQFPKDPRTPDALYGLGESYYQRQRHSDAIEPFLKVVSEYPQSPRASDSMLRLGQTLGAINEKEQACATLLELSRKYPRSAAKQQGDREQQRLKC</sequence>
<dbReference type="PROSITE" id="PS50005">
    <property type="entry name" value="TPR"/>
    <property type="match status" value="1"/>
</dbReference>
<protein>
    <submittedName>
        <fullName evidence="3">Tol-pal system protein YbgF</fullName>
    </submittedName>
</protein>
<gene>
    <name evidence="3" type="primary">ybgF</name>
    <name evidence="3" type="ORF">SCD90_06575</name>
</gene>
<evidence type="ECO:0000313" key="4">
    <source>
        <dbReference type="Proteomes" id="UP001274321"/>
    </source>
</evidence>
<comment type="caution">
    <text evidence="3">The sequence shown here is derived from an EMBL/GenBank/DDBJ whole genome shotgun (WGS) entry which is preliminary data.</text>
</comment>
<feature type="repeat" description="TPR" evidence="1">
    <location>
        <begin position="123"/>
        <end position="156"/>
    </location>
</feature>
<dbReference type="Pfam" id="PF13174">
    <property type="entry name" value="TPR_6"/>
    <property type="match status" value="1"/>
</dbReference>
<feature type="non-terminal residue" evidence="3">
    <location>
        <position position="1"/>
    </location>
</feature>
<dbReference type="InterPro" id="IPR019734">
    <property type="entry name" value="TPR_rpt"/>
</dbReference>
<dbReference type="RefSeq" id="WP_319843824.1">
    <property type="nucleotide sequence ID" value="NZ_JAXAFJ010000002.1"/>
</dbReference>
<proteinExistence type="predicted"/>
<keyword evidence="1" id="KW-0802">TPR repeat</keyword>
<feature type="region of interest" description="Disordered" evidence="2">
    <location>
        <begin position="1"/>
        <end position="86"/>
    </location>
</feature>
<dbReference type="Gene3D" id="1.25.40.10">
    <property type="entry name" value="Tetratricopeptide repeat domain"/>
    <property type="match status" value="1"/>
</dbReference>
<dbReference type="NCBIfam" id="TIGR02795">
    <property type="entry name" value="tol_pal_ybgF"/>
    <property type="match status" value="1"/>
</dbReference>
<accession>A0ABU4RLQ1</accession>
<dbReference type="Pfam" id="PF13432">
    <property type="entry name" value="TPR_16"/>
    <property type="match status" value="1"/>
</dbReference>
<evidence type="ECO:0000256" key="2">
    <source>
        <dbReference type="SAM" id="MobiDB-lite"/>
    </source>
</evidence>
<evidence type="ECO:0000256" key="1">
    <source>
        <dbReference type="PROSITE-ProRule" id="PRU00339"/>
    </source>
</evidence>
<name>A0ABU4RLQ1_9HYPH</name>
<organism evidence="3 4">
    <name type="scientific">Terrihabitans rhizophilus</name>
    <dbReference type="NCBI Taxonomy" id="3092662"/>
    <lineage>
        <taxon>Bacteria</taxon>
        <taxon>Pseudomonadati</taxon>
        <taxon>Pseudomonadota</taxon>
        <taxon>Alphaproteobacteria</taxon>
        <taxon>Hyphomicrobiales</taxon>
        <taxon>Terrihabitans</taxon>
    </lineage>
</organism>
<dbReference type="SMART" id="SM00028">
    <property type="entry name" value="TPR"/>
    <property type="match status" value="2"/>
</dbReference>
<keyword evidence="4" id="KW-1185">Reference proteome</keyword>
<reference evidence="3 4" key="1">
    <citation type="submission" date="2023-11" db="EMBL/GenBank/DDBJ databases">
        <authorList>
            <person name="Bao R."/>
        </authorList>
    </citation>
    <scope>NUCLEOTIDE SEQUENCE [LARGE SCALE GENOMIC DNA]</scope>
    <source>
        <strain evidence="3 4">PJ23</strain>
    </source>
</reference>
<evidence type="ECO:0000313" key="3">
    <source>
        <dbReference type="EMBL" id="MDX6805722.1"/>
    </source>
</evidence>
<dbReference type="EMBL" id="JAXAFJ010000002">
    <property type="protein sequence ID" value="MDX6805722.1"/>
    <property type="molecule type" value="Genomic_DNA"/>
</dbReference>
<dbReference type="SUPFAM" id="SSF48452">
    <property type="entry name" value="TPR-like"/>
    <property type="match status" value="1"/>
</dbReference>
<dbReference type="InterPro" id="IPR014162">
    <property type="entry name" value="CpoB_C"/>
</dbReference>
<dbReference type="Proteomes" id="UP001274321">
    <property type="component" value="Unassembled WGS sequence"/>
</dbReference>